<dbReference type="CDD" id="cd00130">
    <property type="entry name" value="PAS"/>
    <property type="match status" value="1"/>
</dbReference>
<dbReference type="InterPro" id="IPR043128">
    <property type="entry name" value="Rev_trsase/Diguanyl_cyclase"/>
</dbReference>
<dbReference type="EMBL" id="SGUG01000015">
    <property type="protein sequence ID" value="MDG0863168.1"/>
    <property type="molecule type" value="Genomic_DNA"/>
</dbReference>
<evidence type="ECO:0000313" key="6">
    <source>
        <dbReference type="EMBL" id="MDG0863168.1"/>
    </source>
</evidence>
<comment type="catalytic activity">
    <reaction evidence="1">
        <text>3',3'-c-di-GMP + H2O = 5'-phosphoguanylyl(3'-&gt;5')guanosine + H(+)</text>
        <dbReference type="Rhea" id="RHEA:24902"/>
        <dbReference type="ChEBI" id="CHEBI:15377"/>
        <dbReference type="ChEBI" id="CHEBI:15378"/>
        <dbReference type="ChEBI" id="CHEBI:58754"/>
        <dbReference type="ChEBI" id="CHEBI:58805"/>
        <dbReference type="EC" id="3.1.4.52"/>
    </reaction>
    <physiologicalReaction direction="left-to-right" evidence="1">
        <dbReference type="Rhea" id="RHEA:24903"/>
    </physiologicalReaction>
</comment>
<evidence type="ECO:0000256" key="2">
    <source>
        <dbReference type="SAM" id="Coils"/>
    </source>
</evidence>
<comment type="caution">
    <text evidence="6">The sequence shown here is derived from an EMBL/GenBank/DDBJ whole genome shotgun (WGS) entry which is preliminary data.</text>
</comment>
<dbReference type="InterPro" id="IPR035965">
    <property type="entry name" value="PAS-like_dom_sf"/>
</dbReference>
<feature type="coiled-coil region" evidence="2">
    <location>
        <begin position="257"/>
        <end position="299"/>
    </location>
</feature>
<dbReference type="InterPro" id="IPR000700">
    <property type="entry name" value="PAS-assoc_C"/>
</dbReference>
<gene>
    <name evidence="6" type="ORF">EXJ73_11885</name>
</gene>
<keyword evidence="7" id="KW-1185">Reference proteome</keyword>
<keyword evidence="2" id="KW-0175">Coiled coil</keyword>
<dbReference type="PANTHER" id="PTHR44757">
    <property type="entry name" value="DIGUANYLATE CYCLASE DGCP"/>
    <property type="match status" value="1"/>
</dbReference>
<dbReference type="RefSeq" id="WP_268152121.1">
    <property type="nucleotide sequence ID" value="NZ_JAPPUW010000014.1"/>
</dbReference>
<proteinExistence type="predicted"/>
<dbReference type="InterPro" id="IPR029787">
    <property type="entry name" value="Nucleotide_cyclase"/>
</dbReference>
<feature type="domain" description="EAL" evidence="4">
    <location>
        <begin position="478"/>
        <end position="735"/>
    </location>
</feature>
<dbReference type="InterPro" id="IPR001633">
    <property type="entry name" value="EAL_dom"/>
</dbReference>
<reference evidence="6" key="1">
    <citation type="submission" date="2019-02" db="EMBL/GenBank/DDBJ databases">
        <title>Draft genome of the type strain Pelomonas aquatica CCUG 52575T.</title>
        <authorList>
            <person name="Gomila M."/>
            <person name="Lalucat J."/>
        </authorList>
    </citation>
    <scope>NUCLEOTIDE SEQUENCE</scope>
    <source>
        <strain evidence="6">CCUG 52575</strain>
    </source>
</reference>
<dbReference type="GO" id="GO:0071111">
    <property type="term" value="F:cyclic-guanylate-specific phosphodiesterase activity"/>
    <property type="evidence" value="ECO:0007669"/>
    <property type="project" value="UniProtKB-EC"/>
</dbReference>
<dbReference type="NCBIfam" id="TIGR00254">
    <property type="entry name" value="GGDEF"/>
    <property type="match status" value="1"/>
</dbReference>
<evidence type="ECO:0000259" key="4">
    <source>
        <dbReference type="PROSITE" id="PS50883"/>
    </source>
</evidence>
<dbReference type="InterPro" id="IPR012226">
    <property type="entry name" value="Diguanyl_cyclase/Pdiesterase"/>
</dbReference>
<dbReference type="FunFam" id="3.20.20.450:FF:000001">
    <property type="entry name" value="Cyclic di-GMP phosphodiesterase yahA"/>
    <property type="match status" value="1"/>
</dbReference>
<dbReference type="NCBIfam" id="TIGR00229">
    <property type="entry name" value="sensory_box"/>
    <property type="match status" value="2"/>
</dbReference>
<dbReference type="CDD" id="cd01948">
    <property type="entry name" value="EAL"/>
    <property type="match status" value="1"/>
</dbReference>
<dbReference type="InterPro" id="IPR052155">
    <property type="entry name" value="Biofilm_reg_signaling"/>
</dbReference>
<sequence>MSSAPPSSTNPALSQALRELDVILANAGVGIVFVKARKLVRCNQRYAEIYGFDSAEAAVGHSSVELYATAQEARGLGARAYPVLSSGETFRGEQMMRRQNGDMFWAHLTGRLINADDPADGSIWIVDDISERKLADAALADLHAEQQLIFDHAMVGIVFLRGRRVTRCNRAFEQLFGYGPGELDGQLSRAWYLSDEDWKAAGDLCYEPLSRGESFHAEMLLGRKDGTPVWCEVRSKAIDRSDLSRGSIWITQDITARKRVEQELVNAKSQLEALVEQRTQQLSQTVAALEQKVAEQQAAEAHIQRLALFDGLTGLPNRHLLADRASQAIDIARRNDEPVAVLFLDLDHFKNVNDSLGHRVGDSLLMQLASRLRGTVREQDTVARTGGDEFVLVLPQTDVAGAAHLAAKLMALASAPFQVDQQELTVTPSMGIAMFPTDGDDFDTLCKCADAAMYRAKRDGRNAYRFFTSEMQAQSARALLLENALRRALERRQLSLHYQPQFALDAGGAARIVGAEALLRWQHPELGWVSPVEFIPIAEASGLILPIGEWVLREALSQLRRWDEAGLPQLTMAVNLSAVQFRHDDLPELVGRVLAGTGVPAWRLELELTEGAAMDNPAMAIAVMNELDARGVRLSIDDFGTGYSSLSYLKKFRVGKLKIDQSFVRDLTEDAEDRAIVDAVIRMAGALGLQTLAEGVETEGQLAFLRRQGCQAVQGYLFSRPLPADAFAEFALARTMVSV</sequence>
<dbReference type="PROSITE" id="PS50887">
    <property type="entry name" value="GGDEF"/>
    <property type="match status" value="1"/>
</dbReference>
<dbReference type="GO" id="GO:0071732">
    <property type="term" value="P:cellular response to nitric oxide"/>
    <property type="evidence" value="ECO:0007669"/>
    <property type="project" value="UniProtKB-ARBA"/>
</dbReference>
<evidence type="ECO:0000259" key="5">
    <source>
        <dbReference type="PROSITE" id="PS50887"/>
    </source>
</evidence>
<dbReference type="CDD" id="cd01949">
    <property type="entry name" value="GGDEF"/>
    <property type="match status" value="1"/>
</dbReference>
<feature type="domain" description="PAC" evidence="3">
    <location>
        <begin position="215"/>
        <end position="266"/>
    </location>
</feature>
<dbReference type="SUPFAM" id="SSF141868">
    <property type="entry name" value="EAL domain-like"/>
    <property type="match status" value="1"/>
</dbReference>
<accession>A0A9X4LMU5</accession>
<evidence type="ECO:0000256" key="1">
    <source>
        <dbReference type="ARBA" id="ARBA00051114"/>
    </source>
</evidence>
<dbReference type="SMART" id="SM00052">
    <property type="entry name" value="EAL"/>
    <property type="match status" value="1"/>
</dbReference>
<protein>
    <submittedName>
        <fullName evidence="6">EAL domain-containing protein</fullName>
    </submittedName>
</protein>
<feature type="domain" description="GGDEF" evidence="5">
    <location>
        <begin position="337"/>
        <end position="469"/>
    </location>
</feature>
<dbReference type="AlphaFoldDB" id="A0A9X4LMU5"/>
<dbReference type="Pfam" id="PF00990">
    <property type="entry name" value="GGDEF"/>
    <property type="match status" value="1"/>
</dbReference>
<dbReference type="Proteomes" id="UP001152766">
    <property type="component" value="Unassembled WGS sequence"/>
</dbReference>
<dbReference type="Gene3D" id="3.20.20.450">
    <property type="entry name" value="EAL domain"/>
    <property type="match status" value="1"/>
</dbReference>
<dbReference type="SUPFAM" id="SSF55073">
    <property type="entry name" value="Nucleotide cyclase"/>
    <property type="match status" value="1"/>
</dbReference>
<evidence type="ECO:0000313" key="7">
    <source>
        <dbReference type="Proteomes" id="UP001152766"/>
    </source>
</evidence>
<dbReference type="InterPro" id="IPR000160">
    <property type="entry name" value="GGDEF_dom"/>
</dbReference>
<dbReference type="Gene3D" id="3.30.70.270">
    <property type="match status" value="1"/>
</dbReference>
<dbReference type="FunFam" id="3.30.70.270:FF:000001">
    <property type="entry name" value="Diguanylate cyclase domain protein"/>
    <property type="match status" value="1"/>
</dbReference>
<dbReference type="Gene3D" id="3.30.450.20">
    <property type="entry name" value="PAS domain"/>
    <property type="match status" value="2"/>
</dbReference>
<dbReference type="SUPFAM" id="SSF55785">
    <property type="entry name" value="PYP-like sensor domain (PAS domain)"/>
    <property type="match status" value="2"/>
</dbReference>
<dbReference type="InterPro" id="IPR035919">
    <property type="entry name" value="EAL_sf"/>
</dbReference>
<dbReference type="InterPro" id="IPR001610">
    <property type="entry name" value="PAC"/>
</dbReference>
<dbReference type="PROSITE" id="PS50113">
    <property type="entry name" value="PAC"/>
    <property type="match status" value="2"/>
</dbReference>
<evidence type="ECO:0000259" key="3">
    <source>
        <dbReference type="PROSITE" id="PS50113"/>
    </source>
</evidence>
<dbReference type="SMART" id="SM00091">
    <property type="entry name" value="PAS"/>
    <property type="match status" value="2"/>
</dbReference>
<dbReference type="Pfam" id="PF00563">
    <property type="entry name" value="EAL"/>
    <property type="match status" value="1"/>
</dbReference>
<dbReference type="PIRSF" id="PIRSF005925">
    <property type="entry name" value="Dos"/>
    <property type="match status" value="1"/>
</dbReference>
<dbReference type="PANTHER" id="PTHR44757:SF2">
    <property type="entry name" value="BIOFILM ARCHITECTURE MAINTENANCE PROTEIN MBAA"/>
    <property type="match status" value="1"/>
</dbReference>
<dbReference type="PROSITE" id="PS50883">
    <property type="entry name" value="EAL"/>
    <property type="match status" value="1"/>
</dbReference>
<dbReference type="Pfam" id="PF13426">
    <property type="entry name" value="PAS_9"/>
    <property type="match status" value="2"/>
</dbReference>
<organism evidence="6 7">
    <name type="scientific">Pelomonas aquatica</name>
    <dbReference type="NCBI Taxonomy" id="431058"/>
    <lineage>
        <taxon>Bacteria</taxon>
        <taxon>Pseudomonadati</taxon>
        <taxon>Pseudomonadota</taxon>
        <taxon>Betaproteobacteria</taxon>
        <taxon>Burkholderiales</taxon>
        <taxon>Sphaerotilaceae</taxon>
        <taxon>Roseateles</taxon>
    </lineage>
</organism>
<name>A0A9X4LMU5_9BURK</name>
<feature type="domain" description="PAC" evidence="3">
    <location>
        <begin position="90"/>
        <end position="141"/>
    </location>
</feature>
<dbReference type="SMART" id="SM00267">
    <property type="entry name" value="GGDEF"/>
    <property type="match status" value="1"/>
</dbReference>
<dbReference type="SMART" id="SM00086">
    <property type="entry name" value="PAC"/>
    <property type="match status" value="2"/>
</dbReference>
<dbReference type="InterPro" id="IPR000014">
    <property type="entry name" value="PAS"/>
</dbReference>